<accession>A0A397TNV8</accession>
<dbReference type="AlphaFoldDB" id="A0A397TNV8"/>
<evidence type="ECO:0000313" key="2">
    <source>
        <dbReference type="EMBL" id="RIA99602.1"/>
    </source>
</evidence>
<keyword evidence="3" id="KW-1185">Reference proteome</keyword>
<dbReference type="Proteomes" id="UP000265703">
    <property type="component" value="Unassembled WGS sequence"/>
</dbReference>
<feature type="region of interest" description="Disordered" evidence="1">
    <location>
        <begin position="1"/>
        <end position="41"/>
    </location>
</feature>
<gene>
    <name evidence="2" type="ORF">C1645_811159</name>
</gene>
<sequence>MLSLSSVVRSSNPQKEDEEGYLNNVNNQEADNQDVSSQEEDEKGYLNHKYAVKFYKNFLSLNTLLKMEVIVSTYLDKLFNEYIHPIEYKNIGSKSQTNFDNLLNKYNLWKDVKNKDGSVNNVGQFVKGVSDYTTIPPTVLFLIGKIISKFYKDILDANIRSLDEPQIIGLQPTIPSSKYKVQDLEQPILATSSRSTSTKNTNSNMLSTLIIIQEVQHKSLSQEIPLQDDDHIKIKKDISKSVTSLPENSLQK</sequence>
<feature type="compositionally biased region" description="Polar residues" evidence="1">
    <location>
        <begin position="1"/>
        <end position="13"/>
    </location>
</feature>
<evidence type="ECO:0000313" key="3">
    <source>
        <dbReference type="Proteomes" id="UP000265703"/>
    </source>
</evidence>
<proteinExistence type="predicted"/>
<dbReference type="EMBL" id="QKYT01000002">
    <property type="protein sequence ID" value="RIA99602.1"/>
    <property type="molecule type" value="Genomic_DNA"/>
</dbReference>
<protein>
    <submittedName>
        <fullName evidence="2">Uncharacterized protein</fullName>
    </submittedName>
</protein>
<evidence type="ECO:0000256" key="1">
    <source>
        <dbReference type="SAM" id="MobiDB-lite"/>
    </source>
</evidence>
<organism evidence="2 3">
    <name type="scientific">Glomus cerebriforme</name>
    <dbReference type="NCBI Taxonomy" id="658196"/>
    <lineage>
        <taxon>Eukaryota</taxon>
        <taxon>Fungi</taxon>
        <taxon>Fungi incertae sedis</taxon>
        <taxon>Mucoromycota</taxon>
        <taxon>Glomeromycotina</taxon>
        <taxon>Glomeromycetes</taxon>
        <taxon>Glomerales</taxon>
        <taxon>Glomeraceae</taxon>
        <taxon>Glomus</taxon>
    </lineage>
</organism>
<reference evidence="2 3" key="1">
    <citation type="submission" date="2018-06" db="EMBL/GenBank/DDBJ databases">
        <title>Comparative genomics reveals the genomic features of Rhizophagus irregularis, R. cerebriforme, R. diaphanum and Gigaspora rosea, and their symbiotic lifestyle signature.</title>
        <authorList>
            <person name="Morin E."/>
            <person name="San Clemente H."/>
            <person name="Chen E.C.H."/>
            <person name="De La Providencia I."/>
            <person name="Hainaut M."/>
            <person name="Kuo A."/>
            <person name="Kohler A."/>
            <person name="Murat C."/>
            <person name="Tang N."/>
            <person name="Roy S."/>
            <person name="Loubradou J."/>
            <person name="Henrissat B."/>
            <person name="Grigoriev I.V."/>
            <person name="Corradi N."/>
            <person name="Roux C."/>
            <person name="Martin F.M."/>
        </authorList>
    </citation>
    <scope>NUCLEOTIDE SEQUENCE [LARGE SCALE GENOMIC DNA]</scope>
    <source>
        <strain evidence="2 3">DAOM 227022</strain>
    </source>
</reference>
<comment type="caution">
    <text evidence="2">The sequence shown here is derived from an EMBL/GenBank/DDBJ whole genome shotgun (WGS) entry which is preliminary data.</text>
</comment>
<feature type="compositionally biased region" description="Polar residues" evidence="1">
    <location>
        <begin position="23"/>
        <end position="36"/>
    </location>
</feature>
<name>A0A397TNV8_9GLOM</name>